<evidence type="ECO:0000313" key="3">
    <source>
        <dbReference type="EMBL" id="OMH78744.1"/>
    </source>
</evidence>
<dbReference type="OrthoDB" id="10263554at2759"/>
<keyword evidence="4" id="KW-1185">Reference proteome</keyword>
<gene>
    <name evidence="3" type="ORF">AX774_g7855</name>
</gene>
<name>A0A1R1PCP6_ZANCU</name>
<protein>
    <submittedName>
        <fullName evidence="3">V-type proton ATPase subunit H</fullName>
    </submittedName>
</protein>
<keyword evidence="1" id="KW-0813">Transport</keyword>
<sequence length="212" mass="23521">MVVCGVRGCLEALQGRKYSDNDLTTDISELVGVLDEQANRINEGEREEGSWALYVNQVKSGILTMGQTQHYDDKFWKSNAKRMEEKDGYVIRKLVEHLMSIKNTETEQEKLAIICHDIGMYLKYSHNSMQAKKLLDGLGAKKKIMELLLESNDNNATGGSGSGSGSSSSAGSGKYQQMVRYEALNTIHYFMMNAWENSSVNLTTNTGSVNAS</sequence>
<dbReference type="InterPro" id="IPR004908">
    <property type="entry name" value="ATPase_V1-cplx_hsu"/>
</dbReference>
<dbReference type="InterPro" id="IPR011987">
    <property type="entry name" value="ATPase_V1-cplx_hsu_C"/>
</dbReference>
<dbReference type="Proteomes" id="UP000188320">
    <property type="component" value="Unassembled WGS sequence"/>
</dbReference>
<feature type="domain" description="ATPase V1 complex subunit H C-terminal" evidence="2">
    <location>
        <begin position="50"/>
        <end position="154"/>
    </location>
</feature>
<accession>A0A1R1PCP6</accession>
<dbReference type="PANTHER" id="PTHR10698">
    <property type="entry name" value="V-TYPE PROTON ATPASE SUBUNIT H"/>
    <property type="match status" value="1"/>
</dbReference>
<dbReference type="EMBL" id="LSSK01001817">
    <property type="protein sequence ID" value="OMH78744.1"/>
    <property type="molecule type" value="Genomic_DNA"/>
</dbReference>
<organism evidence="3 4">
    <name type="scientific">Zancudomyces culisetae</name>
    <name type="common">Gut fungus</name>
    <name type="synonym">Smittium culisetae</name>
    <dbReference type="NCBI Taxonomy" id="1213189"/>
    <lineage>
        <taxon>Eukaryota</taxon>
        <taxon>Fungi</taxon>
        <taxon>Fungi incertae sedis</taxon>
        <taxon>Zoopagomycota</taxon>
        <taxon>Kickxellomycotina</taxon>
        <taxon>Harpellomycetes</taxon>
        <taxon>Harpellales</taxon>
        <taxon>Legeriomycetaceae</taxon>
        <taxon>Zancudomyces</taxon>
    </lineage>
</organism>
<dbReference type="InterPro" id="IPR016024">
    <property type="entry name" value="ARM-type_fold"/>
</dbReference>
<evidence type="ECO:0000259" key="2">
    <source>
        <dbReference type="Pfam" id="PF11698"/>
    </source>
</evidence>
<dbReference type="PANTHER" id="PTHR10698:SF0">
    <property type="entry name" value="V-TYPE PROTON ATPASE SUBUNIT H"/>
    <property type="match status" value="1"/>
</dbReference>
<dbReference type="InterPro" id="IPR038497">
    <property type="entry name" value="ATPase_V1-cplx_hsu_C_sf"/>
</dbReference>
<comment type="caution">
    <text evidence="3">The sequence shown here is derived from an EMBL/GenBank/DDBJ whole genome shotgun (WGS) entry which is preliminary data.</text>
</comment>
<proteinExistence type="predicted"/>
<dbReference type="AlphaFoldDB" id="A0A1R1PCP6"/>
<evidence type="ECO:0000256" key="1">
    <source>
        <dbReference type="ARBA" id="ARBA00022448"/>
    </source>
</evidence>
<dbReference type="Gene3D" id="1.25.40.150">
    <property type="entry name" value="V-type ATPase, subunit H, C-terminal domain"/>
    <property type="match status" value="1"/>
</dbReference>
<dbReference type="Pfam" id="PF11698">
    <property type="entry name" value="V-ATPase_H_C"/>
    <property type="match status" value="1"/>
</dbReference>
<dbReference type="SUPFAM" id="SSF48371">
    <property type="entry name" value="ARM repeat"/>
    <property type="match status" value="1"/>
</dbReference>
<dbReference type="GO" id="GO:0000221">
    <property type="term" value="C:vacuolar proton-transporting V-type ATPase, V1 domain"/>
    <property type="evidence" value="ECO:0007669"/>
    <property type="project" value="InterPro"/>
</dbReference>
<evidence type="ECO:0000313" key="4">
    <source>
        <dbReference type="Proteomes" id="UP000188320"/>
    </source>
</evidence>
<dbReference type="GO" id="GO:0046961">
    <property type="term" value="F:proton-transporting ATPase activity, rotational mechanism"/>
    <property type="evidence" value="ECO:0007669"/>
    <property type="project" value="InterPro"/>
</dbReference>
<reference evidence="4" key="1">
    <citation type="submission" date="2017-01" db="EMBL/GenBank/DDBJ databases">
        <authorList>
            <person name="Wang Y."/>
            <person name="White M."/>
            <person name="Kvist S."/>
            <person name="Moncalvo J.-M."/>
        </authorList>
    </citation>
    <scope>NUCLEOTIDE SEQUENCE [LARGE SCALE GENOMIC DNA]</scope>
    <source>
        <strain evidence="4">COL-18-3</strain>
    </source>
</reference>